<dbReference type="Pfam" id="PF18431">
    <property type="entry name" value="RNAse_A_bac"/>
    <property type="match status" value="1"/>
</dbReference>
<protein>
    <recommendedName>
        <fullName evidence="1">Bacterial CdiA-CT RNAse A domain-containing protein</fullName>
    </recommendedName>
</protein>
<accession>A0A8F4QI53</accession>
<sequence>MALEKNVERKVGCASVKENHTSIDSSTVEVVVKYRTYNGMPYYILTAMLDK</sequence>
<gene>
    <name evidence="2" type="ORF">BJG93_35395</name>
</gene>
<dbReference type="RefSeq" id="WP_162162798.1">
    <property type="nucleotide sequence ID" value="NZ_CP017561.2"/>
</dbReference>
<organism evidence="2 3">
    <name type="scientific">Paraburkholderia sprentiae WSM5005</name>
    <dbReference type="NCBI Taxonomy" id="754502"/>
    <lineage>
        <taxon>Bacteria</taxon>
        <taxon>Pseudomonadati</taxon>
        <taxon>Pseudomonadota</taxon>
        <taxon>Betaproteobacteria</taxon>
        <taxon>Burkholderiales</taxon>
        <taxon>Burkholderiaceae</taxon>
        <taxon>Paraburkholderia</taxon>
    </lineage>
</organism>
<evidence type="ECO:0000259" key="1">
    <source>
        <dbReference type="Pfam" id="PF18431"/>
    </source>
</evidence>
<dbReference type="InterPro" id="IPR041436">
    <property type="entry name" value="RNAse_A_bac"/>
</dbReference>
<dbReference type="KEGG" id="pspw:BJG93_35395"/>
<keyword evidence="3" id="KW-1185">Reference proteome</keyword>
<evidence type="ECO:0000313" key="3">
    <source>
        <dbReference type="Proteomes" id="UP000179860"/>
    </source>
</evidence>
<evidence type="ECO:0000313" key="2">
    <source>
        <dbReference type="EMBL" id="QXE07202.1"/>
    </source>
</evidence>
<proteinExistence type="predicted"/>
<name>A0A8F4QI53_9BURK</name>
<feature type="domain" description="Bacterial CdiA-CT RNAse A" evidence="1">
    <location>
        <begin position="1"/>
        <end position="47"/>
    </location>
</feature>
<reference evidence="2" key="1">
    <citation type="submission" date="2016-09" db="EMBL/GenBank/DDBJ databases">
        <title>The Complete Genome of Burkholderia sprentiae wsm5005.</title>
        <authorList>
            <person name="De Meyer S."/>
            <person name="Wang P."/>
            <person name="Terpolilli J."/>
        </authorList>
    </citation>
    <scope>NUCLEOTIDE SEQUENCE [LARGE SCALE GENOMIC DNA]</scope>
    <source>
        <strain evidence="2">WSM5005</strain>
    </source>
</reference>
<dbReference type="Proteomes" id="UP000179860">
    <property type="component" value="Chromosome 1"/>
</dbReference>
<dbReference type="EMBL" id="CP017561">
    <property type="protein sequence ID" value="QXE07202.1"/>
    <property type="molecule type" value="Genomic_DNA"/>
</dbReference>
<dbReference type="AlphaFoldDB" id="A0A8F4QI53"/>